<proteinExistence type="predicted"/>
<dbReference type="AlphaFoldDB" id="A0A3A8MUJ6"/>
<comment type="caution">
    <text evidence="1">The sequence shown here is derived from an EMBL/GenBank/DDBJ whole genome shotgun (WGS) entry which is preliminary data.</text>
</comment>
<name>A0A3A8MUJ6_9BACT</name>
<sequence>MRTLFIGDVHGCASELDALLEACGWSPGDRVVLV</sequence>
<dbReference type="InterPro" id="IPR029052">
    <property type="entry name" value="Metallo-depent_PP-like"/>
</dbReference>
<evidence type="ECO:0000313" key="2">
    <source>
        <dbReference type="Proteomes" id="UP000272888"/>
    </source>
</evidence>
<accession>A0A3A8MUJ6</accession>
<keyword evidence="2" id="KW-1185">Reference proteome</keyword>
<protein>
    <submittedName>
        <fullName evidence="1">Metallophosphatase</fullName>
    </submittedName>
</protein>
<dbReference type="EMBL" id="RAWB01001048">
    <property type="protein sequence ID" value="RKH35716.1"/>
    <property type="molecule type" value="Genomic_DNA"/>
</dbReference>
<evidence type="ECO:0000313" key="1">
    <source>
        <dbReference type="EMBL" id="RKH35716.1"/>
    </source>
</evidence>
<reference evidence="2" key="1">
    <citation type="submission" date="2018-09" db="EMBL/GenBank/DDBJ databases">
        <authorList>
            <person name="Livingstone P.G."/>
            <person name="Whitworth D.E."/>
        </authorList>
    </citation>
    <scope>NUCLEOTIDE SEQUENCE [LARGE SCALE GENOMIC DNA]</scope>
    <source>
        <strain evidence="2">CA051B</strain>
    </source>
</reference>
<gene>
    <name evidence="1" type="ORF">D7V93_43240</name>
</gene>
<dbReference type="Gene3D" id="3.60.21.10">
    <property type="match status" value="1"/>
</dbReference>
<organism evidence="1 2">
    <name type="scientific">Corallococcus llansteffanensis</name>
    <dbReference type="NCBI Taxonomy" id="2316731"/>
    <lineage>
        <taxon>Bacteria</taxon>
        <taxon>Pseudomonadati</taxon>
        <taxon>Myxococcota</taxon>
        <taxon>Myxococcia</taxon>
        <taxon>Myxococcales</taxon>
        <taxon>Cystobacterineae</taxon>
        <taxon>Myxococcaceae</taxon>
        <taxon>Corallococcus</taxon>
    </lineage>
</organism>
<dbReference type="SUPFAM" id="SSF56300">
    <property type="entry name" value="Metallo-dependent phosphatases"/>
    <property type="match status" value="1"/>
</dbReference>
<feature type="non-terminal residue" evidence="1">
    <location>
        <position position="34"/>
    </location>
</feature>
<dbReference type="Proteomes" id="UP000272888">
    <property type="component" value="Unassembled WGS sequence"/>
</dbReference>